<dbReference type="GO" id="GO:0003938">
    <property type="term" value="F:IMP dehydrogenase activity"/>
    <property type="evidence" value="ECO:0007669"/>
    <property type="project" value="UniProtKB-EC"/>
</dbReference>
<name>A0A0A1ZMX5_PROMR</name>
<evidence type="ECO:0000256" key="2">
    <source>
        <dbReference type="ARBA" id="ARBA00023002"/>
    </source>
</evidence>
<dbReference type="SUPFAM" id="SSF51412">
    <property type="entry name" value="Inosine monophosphate dehydrogenase (IMPDH)"/>
    <property type="match status" value="1"/>
</dbReference>
<dbReference type="Pfam" id="PF00478">
    <property type="entry name" value="IMPDH"/>
    <property type="match status" value="1"/>
</dbReference>
<dbReference type="SMART" id="SM01240">
    <property type="entry name" value="IMPDH"/>
    <property type="match status" value="1"/>
</dbReference>
<feature type="domain" description="IMP dehydrogenase/GMP reductase" evidence="4">
    <location>
        <begin position="63"/>
        <end position="344"/>
    </location>
</feature>
<dbReference type="InterPro" id="IPR013785">
    <property type="entry name" value="Aldolase_TIM"/>
</dbReference>
<keyword evidence="2 5" id="KW-0560">Oxidoreductase</keyword>
<dbReference type="Proteomes" id="UP000030491">
    <property type="component" value="Unassembled WGS sequence"/>
</dbReference>
<organism evidence="5 6">
    <name type="scientific">Prochlorococcus marinus str. MIT 9116</name>
    <dbReference type="NCBI Taxonomy" id="167544"/>
    <lineage>
        <taxon>Bacteria</taxon>
        <taxon>Bacillati</taxon>
        <taxon>Cyanobacteriota</taxon>
        <taxon>Cyanophyceae</taxon>
        <taxon>Synechococcales</taxon>
        <taxon>Prochlorococcaceae</taxon>
        <taxon>Prochlorococcus</taxon>
    </lineage>
</organism>
<evidence type="ECO:0000259" key="4">
    <source>
        <dbReference type="Pfam" id="PF00478"/>
    </source>
</evidence>
<comment type="similarity">
    <text evidence="1">Belongs to the IMPDH/GMPR family.</text>
</comment>
<dbReference type="GO" id="GO:0006183">
    <property type="term" value="P:GTP biosynthetic process"/>
    <property type="evidence" value="ECO:0007669"/>
    <property type="project" value="TreeGrafter"/>
</dbReference>
<dbReference type="CDD" id="cd00381">
    <property type="entry name" value="IMPDH"/>
    <property type="match status" value="1"/>
</dbReference>
<evidence type="ECO:0000313" key="6">
    <source>
        <dbReference type="Proteomes" id="UP000030491"/>
    </source>
</evidence>
<evidence type="ECO:0000313" key="5">
    <source>
        <dbReference type="EMBL" id="KGF90775.1"/>
    </source>
</evidence>
<dbReference type="PANTHER" id="PTHR11911:SF85">
    <property type="entry name" value="INOSINE-5'-MONOPHOSPHATE DEHYDROGENASE"/>
    <property type="match status" value="1"/>
</dbReference>
<reference evidence="6" key="1">
    <citation type="journal article" date="2014" name="Sci. Data">
        <title>Genomes of diverse isolates of the marine cyanobacterium Prochlorococcus.</title>
        <authorList>
            <person name="Biller S."/>
            <person name="Berube P."/>
            <person name="Thompson J."/>
            <person name="Kelly L."/>
            <person name="Roggensack S."/>
            <person name="Awad L."/>
            <person name="Roache-Johnson K."/>
            <person name="Ding H."/>
            <person name="Giovannoni S.J."/>
            <person name="Moore L.R."/>
            <person name="Chisholm S.W."/>
        </authorList>
    </citation>
    <scope>NUCLEOTIDE SEQUENCE [LARGE SCALE GENOMIC DNA]</scope>
</reference>
<dbReference type="InterPro" id="IPR005992">
    <property type="entry name" value="IMP_DH-rel2"/>
</dbReference>
<comment type="caution">
    <text evidence="5">The sequence shown here is derived from an EMBL/GenBank/DDBJ whole genome shotgun (WGS) entry which is preliminary data.</text>
</comment>
<dbReference type="Gene3D" id="3.20.20.70">
    <property type="entry name" value="Aldolase class I"/>
    <property type="match status" value="1"/>
</dbReference>
<dbReference type="EMBL" id="JNAJ01000016">
    <property type="protein sequence ID" value="KGF90775.1"/>
    <property type="molecule type" value="Genomic_DNA"/>
</dbReference>
<dbReference type="NCBIfam" id="TIGR01304">
    <property type="entry name" value="IMP_DH_rel_2"/>
    <property type="match status" value="1"/>
</dbReference>
<dbReference type="InterPro" id="IPR001093">
    <property type="entry name" value="IMP_DH_GMPRt"/>
</dbReference>
<dbReference type="AlphaFoldDB" id="A0A0A1ZMX5"/>
<sequence length="433" mass="46602">MKKKKDIFNPQILTFNHKFKKKLLFLNNPWLITPLVVNLFKISKNSVNIEIGLNKKVRRAYGIDEIALVPGKRTLDYDLTDASWLIGDLRREVPIIASAMDSVVDVNTAVELTKLGALGVINMEGIQTRYENPDEILNQIASVGKNDFVPLMQKIYSEPVKEELILQRINEVKERGGIAAFSGTPQAAIKFREILNNSKIDLFFLQGTVVSTEHLGIEGNETLNIKLLCQSMKAPVIAGNCVTYEVAKLLMEAGVAGLMVGIGPGAACTSRGVLGIGIPQATAIADCSSARDDYFQESDRYIPIIGDGGIVTGGDICKCLACGADAVMIGSPIAKSSNAPGKGFHWGMATPSPLLPRGTRIEVGSTGSLERIIKGPALLDDGTHNLLGAIRTSMSTLGAKNIKEMQAVEIVIAPSLLTEGKVYQKAQQLGMGK</sequence>
<keyword evidence="3" id="KW-0520">NAD</keyword>
<protein>
    <submittedName>
        <fullName evidence="5">Inosine-5'-monophosphate dehydrogenase</fullName>
        <ecNumber evidence="5">1.1.1.205</ecNumber>
    </submittedName>
</protein>
<evidence type="ECO:0000256" key="1">
    <source>
        <dbReference type="ARBA" id="ARBA00005502"/>
    </source>
</evidence>
<dbReference type="InterPro" id="IPR005990">
    <property type="entry name" value="IMP_DH"/>
</dbReference>
<evidence type="ECO:0000256" key="3">
    <source>
        <dbReference type="ARBA" id="ARBA00023027"/>
    </source>
</evidence>
<accession>A0A0A1ZMX5</accession>
<gene>
    <name evidence="5" type="ORF">EU93_1374</name>
</gene>
<dbReference type="EC" id="1.1.1.205" evidence="5"/>
<dbReference type="PANTHER" id="PTHR11911">
    <property type="entry name" value="INOSINE-5-MONOPHOSPHATE DEHYDROGENASE RELATED"/>
    <property type="match status" value="1"/>
</dbReference>
<proteinExistence type="inferred from homology"/>